<evidence type="ECO:0000313" key="2">
    <source>
        <dbReference type="EMBL" id="KAH3824760.1"/>
    </source>
</evidence>
<evidence type="ECO:0000313" key="3">
    <source>
        <dbReference type="Proteomes" id="UP000828390"/>
    </source>
</evidence>
<keyword evidence="3" id="KW-1185">Reference proteome</keyword>
<reference evidence="2" key="1">
    <citation type="journal article" date="2019" name="bioRxiv">
        <title>The Genome of the Zebra Mussel, Dreissena polymorpha: A Resource for Invasive Species Research.</title>
        <authorList>
            <person name="McCartney M.A."/>
            <person name="Auch B."/>
            <person name="Kono T."/>
            <person name="Mallez S."/>
            <person name="Zhang Y."/>
            <person name="Obille A."/>
            <person name="Becker A."/>
            <person name="Abrahante J.E."/>
            <person name="Garbe J."/>
            <person name="Badalamenti J.P."/>
            <person name="Herman A."/>
            <person name="Mangelson H."/>
            <person name="Liachko I."/>
            <person name="Sullivan S."/>
            <person name="Sone E.D."/>
            <person name="Koren S."/>
            <person name="Silverstein K.A.T."/>
            <person name="Beckman K.B."/>
            <person name="Gohl D.M."/>
        </authorList>
    </citation>
    <scope>NUCLEOTIDE SEQUENCE</scope>
    <source>
        <strain evidence="2">Duluth1</strain>
        <tissue evidence="2">Whole animal</tissue>
    </source>
</reference>
<organism evidence="2 3">
    <name type="scientific">Dreissena polymorpha</name>
    <name type="common">Zebra mussel</name>
    <name type="synonym">Mytilus polymorpha</name>
    <dbReference type="NCBI Taxonomy" id="45954"/>
    <lineage>
        <taxon>Eukaryota</taxon>
        <taxon>Metazoa</taxon>
        <taxon>Spiralia</taxon>
        <taxon>Lophotrochozoa</taxon>
        <taxon>Mollusca</taxon>
        <taxon>Bivalvia</taxon>
        <taxon>Autobranchia</taxon>
        <taxon>Heteroconchia</taxon>
        <taxon>Euheterodonta</taxon>
        <taxon>Imparidentia</taxon>
        <taxon>Neoheterodontei</taxon>
        <taxon>Myida</taxon>
        <taxon>Dreissenoidea</taxon>
        <taxon>Dreissenidae</taxon>
        <taxon>Dreissena</taxon>
    </lineage>
</organism>
<dbReference type="EMBL" id="JAIWYP010000005">
    <property type="protein sequence ID" value="KAH3824760.1"/>
    <property type="molecule type" value="Genomic_DNA"/>
</dbReference>
<protein>
    <submittedName>
        <fullName evidence="2">Uncharacterized protein</fullName>
    </submittedName>
</protein>
<feature type="compositionally biased region" description="Basic and acidic residues" evidence="1">
    <location>
        <begin position="54"/>
        <end position="64"/>
    </location>
</feature>
<gene>
    <name evidence="2" type="ORF">DPMN_126613</name>
</gene>
<proteinExistence type="predicted"/>
<dbReference type="Proteomes" id="UP000828390">
    <property type="component" value="Unassembled WGS sequence"/>
</dbReference>
<sequence>MNFGQNTSLVSHRNPVSRVYSTTVIGERNRLVDLTTRGKQSVVHGQLDTQTNRNDLEFRHDSRK</sequence>
<reference evidence="2" key="2">
    <citation type="submission" date="2020-11" db="EMBL/GenBank/DDBJ databases">
        <authorList>
            <person name="McCartney M.A."/>
            <person name="Auch B."/>
            <person name="Kono T."/>
            <person name="Mallez S."/>
            <person name="Becker A."/>
            <person name="Gohl D.M."/>
            <person name="Silverstein K.A.T."/>
            <person name="Koren S."/>
            <person name="Bechman K.B."/>
            <person name="Herman A."/>
            <person name="Abrahante J.E."/>
            <person name="Garbe J."/>
        </authorList>
    </citation>
    <scope>NUCLEOTIDE SEQUENCE</scope>
    <source>
        <strain evidence="2">Duluth1</strain>
        <tissue evidence="2">Whole animal</tissue>
    </source>
</reference>
<dbReference type="AlphaFoldDB" id="A0A9D4GZT3"/>
<evidence type="ECO:0000256" key="1">
    <source>
        <dbReference type="SAM" id="MobiDB-lite"/>
    </source>
</evidence>
<name>A0A9D4GZT3_DREPO</name>
<comment type="caution">
    <text evidence="2">The sequence shown here is derived from an EMBL/GenBank/DDBJ whole genome shotgun (WGS) entry which is preliminary data.</text>
</comment>
<feature type="region of interest" description="Disordered" evidence="1">
    <location>
        <begin position="39"/>
        <end position="64"/>
    </location>
</feature>
<accession>A0A9D4GZT3</accession>